<sequence>MITGKYKQCCSEINDSQIPNGKGKKLLNCDGFSQMRVRILLLSVGKSANKTKQFLKRKIHWIRQYSVSKYVAC</sequence>
<accession>A0A8S9ZB14</accession>
<organism evidence="1 2">
    <name type="scientific">Paragonimus skrjabini miyazakii</name>
    <dbReference type="NCBI Taxonomy" id="59628"/>
    <lineage>
        <taxon>Eukaryota</taxon>
        <taxon>Metazoa</taxon>
        <taxon>Spiralia</taxon>
        <taxon>Lophotrochozoa</taxon>
        <taxon>Platyhelminthes</taxon>
        <taxon>Trematoda</taxon>
        <taxon>Digenea</taxon>
        <taxon>Plagiorchiida</taxon>
        <taxon>Troglotremata</taxon>
        <taxon>Troglotrematidae</taxon>
        <taxon>Paragonimus</taxon>
    </lineage>
</organism>
<keyword evidence="2" id="KW-1185">Reference proteome</keyword>
<gene>
    <name evidence="1" type="ORF">EG68_00004</name>
</gene>
<proteinExistence type="predicted"/>
<dbReference type="AlphaFoldDB" id="A0A8S9ZB14"/>
<evidence type="ECO:0000313" key="1">
    <source>
        <dbReference type="EMBL" id="KAF7262721.1"/>
    </source>
</evidence>
<dbReference type="EMBL" id="JTDE01000001">
    <property type="protein sequence ID" value="KAF7262721.1"/>
    <property type="molecule type" value="Genomic_DNA"/>
</dbReference>
<evidence type="ECO:0000313" key="2">
    <source>
        <dbReference type="Proteomes" id="UP000822476"/>
    </source>
</evidence>
<dbReference type="Proteomes" id="UP000822476">
    <property type="component" value="Unassembled WGS sequence"/>
</dbReference>
<name>A0A8S9ZB14_9TREM</name>
<comment type="caution">
    <text evidence="1">The sequence shown here is derived from an EMBL/GenBank/DDBJ whole genome shotgun (WGS) entry which is preliminary data.</text>
</comment>
<reference evidence="1" key="1">
    <citation type="submission" date="2019-07" db="EMBL/GenBank/DDBJ databases">
        <title>Annotation for the trematode Paragonimus miyazaki's.</title>
        <authorList>
            <person name="Choi Y.-J."/>
        </authorList>
    </citation>
    <scope>NUCLEOTIDE SEQUENCE</scope>
    <source>
        <strain evidence="1">Japan</strain>
    </source>
</reference>
<protein>
    <submittedName>
        <fullName evidence="1">Uncharacterized protein</fullName>
    </submittedName>
</protein>